<gene>
    <name evidence="2" type="ORF">EI684_09355</name>
</gene>
<evidence type="ECO:0000313" key="2">
    <source>
        <dbReference type="EMBL" id="RRR73101.1"/>
    </source>
</evidence>
<sequence length="257" mass="28738">MPTPFPGMDPYLEDARLWPNVHSSLIVALRDDLAPRLRPHYYVAVEERTVRLSPDDLSFSVRPDVAVVKSGVLRETTDAMLVPEPGVVIVEVPQLAELHETYLACYAVESNEVVTVLEILSPSNKLGAGRRQYLQKRLSLLASSTHLVELDLLRSGEPLPTTGYVGQSAYRILVSRAYQRPQAELRPFGVRQPIPSFSLPLLYGTPEPSVELTPLLHALYDRAGYDLRIDYRQPPDPPLEPDDAQWAEGLLHGESLR</sequence>
<evidence type="ECO:0000256" key="1">
    <source>
        <dbReference type="SAM" id="MobiDB-lite"/>
    </source>
</evidence>
<organism evidence="2 3">
    <name type="scientific">Candidatus Viridilinea halotolerans</name>
    <dbReference type="NCBI Taxonomy" id="2491704"/>
    <lineage>
        <taxon>Bacteria</taxon>
        <taxon>Bacillati</taxon>
        <taxon>Chloroflexota</taxon>
        <taxon>Chloroflexia</taxon>
        <taxon>Chloroflexales</taxon>
        <taxon>Chloroflexineae</taxon>
        <taxon>Oscillochloridaceae</taxon>
        <taxon>Candidatus Viridilinea</taxon>
    </lineage>
</organism>
<protein>
    <submittedName>
        <fullName evidence="2">DUF4058 family protein</fullName>
    </submittedName>
</protein>
<evidence type="ECO:0000313" key="3">
    <source>
        <dbReference type="Proteomes" id="UP000280307"/>
    </source>
</evidence>
<name>A0A426U178_9CHLR</name>
<dbReference type="InterPro" id="IPR025132">
    <property type="entry name" value="DUF4058"/>
</dbReference>
<dbReference type="AlphaFoldDB" id="A0A426U178"/>
<comment type="caution">
    <text evidence="2">The sequence shown here is derived from an EMBL/GenBank/DDBJ whole genome shotgun (WGS) entry which is preliminary data.</text>
</comment>
<feature type="region of interest" description="Disordered" evidence="1">
    <location>
        <begin position="231"/>
        <end position="257"/>
    </location>
</feature>
<dbReference type="Proteomes" id="UP000280307">
    <property type="component" value="Unassembled WGS sequence"/>
</dbReference>
<accession>A0A426U178</accession>
<proteinExistence type="predicted"/>
<dbReference type="Pfam" id="PF13267">
    <property type="entry name" value="DUF4058"/>
    <property type="match status" value="1"/>
</dbReference>
<reference evidence="2 3" key="1">
    <citation type="submission" date="2018-12" db="EMBL/GenBank/DDBJ databases">
        <title>Genome Sequence of Candidatus Viridilinea halotolerans isolated from saline sulfide-rich spring.</title>
        <authorList>
            <person name="Grouzdev D.S."/>
            <person name="Burganskaya E.I."/>
            <person name="Krutkina M.S."/>
            <person name="Sukhacheva M.V."/>
            <person name="Gorlenko V.M."/>
        </authorList>
    </citation>
    <scope>NUCLEOTIDE SEQUENCE [LARGE SCALE GENOMIC DNA]</scope>
    <source>
        <strain evidence="2">Chok-6</strain>
    </source>
</reference>
<dbReference type="EMBL" id="RSAS01000357">
    <property type="protein sequence ID" value="RRR73101.1"/>
    <property type="molecule type" value="Genomic_DNA"/>
</dbReference>